<name>A0AAJ0FWY7_9HYPO</name>
<organism evidence="1 2">
    <name type="scientific">Conoideocrella luteorostrata</name>
    <dbReference type="NCBI Taxonomy" id="1105319"/>
    <lineage>
        <taxon>Eukaryota</taxon>
        <taxon>Fungi</taxon>
        <taxon>Dikarya</taxon>
        <taxon>Ascomycota</taxon>
        <taxon>Pezizomycotina</taxon>
        <taxon>Sordariomycetes</taxon>
        <taxon>Hypocreomycetidae</taxon>
        <taxon>Hypocreales</taxon>
        <taxon>Clavicipitaceae</taxon>
        <taxon>Conoideocrella</taxon>
    </lineage>
</organism>
<keyword evidence="2" id="KW-1185">Reference proteome</keyword>
<comment type="caution">
    <text evidence="1">The sequence shown here is derived from an EMBL/GenBank/DDBJ whole genome shotgun (WGS) entry which is preliminary data.</text>
</comment>
<gene>
    <name evidence="1" type="ORF">QQS21_002073</name>
</gene>
<dbReference type="Proteomes" id="UP001251528">
    <property type="component" value="Unassembled WGS sequence"/>
</dbReference>
<proteinExistence type="predicted"/>
<evidence type="ECO:0000313" key="1">
    <source>
        <dbReference type="EMBL" id="KAK2611967.1"/>
    </source>
</evidence>
<dbReference type="EMBL" id="JASWJB010000023">
    <property type="protein sequence ID" value="KAK2611967.1"/>
    <property type="molecule type" value="Genomic_DNA"/>
</dbReference>
<protein>
    <submittedName>
        <fullName evidence="1">Uncharacterized protein</fullName>
    </submittedName>
</protein>
<reference evidence="1" key="1">
    <citation type="submission" date="2023-06" db="EMBL/GenBank/DDBJ databases">
        <title>Conoideocrella luteorostrata (Hypocreales: Clavicipitaceae), a potential biocontrol fungus for elongate hemlock scale in United States Christmas tree production areas.</title>
        <authorList>
            <person name="Barrett H."/>
            <person name="Lovett B."/>
            <person name="Macias A.M."/>
            <person name="Stajich J.E."/>
            <person name="Kasson M.T."/>
        </authorList>
    </citation>
    <scope>NUCLEOTIDE SEQUENCE</scope>
    <source>
        <strain evidence="1">ARSEF 14590</strain>
    </source>
</reference>
<dbReference type="AlphaFoldDB" id="A0AAJ0FWY7"/>
<evidence type="ECO:0000313" key="2">
    <source>
        <dbReference type="Proteomes" id="UP001251528"/>
    </source>
</evidence>
<accession>A0AAJ0FWY7</accession>
<sequence>MPPDIVADGFVLLALPPGGKPIPYVYWNIGVTDPETWGRANKEGKLRDLPPTHNAYYALAIEPTLQTGIEAPALSALTFLQR</sequence>